<dbReference type="SUPFAM" id="SSF54928">
    <property type="entry name" value="RNA-binding domain, RBD"/>
    <property type="match status" value="1"/>
</dbReference>
<keyword evidence="1 2" id="KW-0694">RNA-binding</keyword>
<feature type="compositionally biased region" description="Basic and acidic residues" evidence="3">
    <location>
        <begin position="13"/>
        <end position="49"/>
    </location>
</feature>
<dbReference type="PANTHER" id="PTHR23236:SF51">
    <property type="entry name" value="NUCLEOLAR PROTEIN 6"/>
    <property type="match status" value="1"/>
</dbReference>
<feature type="compositionally biased region" description="Basic and acidic residues" evidence="3">
    <location>
        <begin position="109"/>
        <end position="118"/>
    </location>
</feature>
<dbReference type="Gene3D" id="3.30.70.330">
    <property type="match status" value="1"/>
</dbReference>
<dbReference type="Pfam" id="PF00076">
    <property type="entry name" value="RRM_1"/>
    <property type="match status" value="1"/>
</dbReference>
<feature type="compositionally biased region" description="Basic residues" evidence="3">
    <location>
        <begin position="264"/>
        <end position="273"/>
    </location>
</feature>
<evidence type="ECO:0000313" key="6">
    <source>
        <dbReference type="Proteomes" id="UP001172684"/>
    </source>
</evidence>
<dbReference type="InterPro" id="IPR034228">
    <property type="entry name" value="Nop6_RRM"/>
</dbReference>
<reference evidence="5" key="1">
    <citation type="submission" date="2022-10" db="EMBL/GenBank/DDBJ databases">
        <title>Culturing micro-colonial fungi from biological soil crusts in the Mojave desert and describing Neophaeococcomyces mojavensis, and introducing the new genera and species Taxawa tesnikishii.</title>
        <authorList>
            <person name="Kurbessoian T."/>
            <person name="Stajich J.E."/>
        </authorList>
    </citation>
    <scope>NUCLEOTIDE SEQUENCE</scope>
    <source>
        <strain evidence="5">TK_1</strain>
    </source>
</reference>
<feature type="compositionally biased region" description="Low complexity" evidence="3">
    <location>
        <begin position="129"/>
        <end position="139"/>
    </location>
</feature>
<feature type="domain" description="RRM" evidence="4">
    <location>
        <begin position="148"/>
        <end position="230"/>
    </location>
</feature>
<evidence type="ECO:0000313" key="5">
    <source>
        <dbReference type="EMBL" id="KAJ9665840.1"/>
    </source>
</evidence>
<organism evidence="5 6">
    <name type="scientific">Coniosporium apollinis</name>
    <dbReference type="NCBI Taxonomy" id="61459"/>
    <lineage>
        <taxon>Eukaryota</taxon>
        <taxon>Fungi</taxon>
        <taxon>Dikarya</taxon>
        <taxon>Ascomycota</taxon>
        <taxon>Pezizomycotina</taxon>
        <taxon>Dothideomycetes</taxon>
        <taxon>Dothideomycetes incertae sedis</taxon>
        <taxon>Coniosporium</taxon>
    </lineage>
</organism>
<sequence length="318" mass="35104">MSHSTEFEAQGVLREKKEKKSKGKENREERRKRKEEKEAKRQRKAEKEAKKSKKRKHDEVDEDAAEENGQPSEQLLKASDTAAPIVDTATEERKKSKRRKKSKATTGDADAKSEETKATDASSGDAQPGAGAEESAADATASTKSQRFICFIGNLPYTATADSVTAHFSKVSPTSVRLMTDKATGKPKGFAFIEFDAYDRMKTCLKLYHHSSFDDGVAPARKINVELTAGGGGKGEARKEKLQVKNERLSEQRKRRMLEEEKQKARRDKKGRSKGQAADGEGAAGKGKGAAQMDGTDEEPRSEHDSHGIHPSRLARMR</sequence>
<dbReference type="InterPro" id="IPR000504">
    <property type="entry name" value="RRM_dom"/>
</dbReference>
<protein>
    <recommendedName>
        <fullName evidence="4">RRM domain-containing protein</fullName>
    </recommendedName>
</protein>
<feature type="region of interest" description="Disordered" evidence="3">
    <location>
        <begin position="227"/>
        <end position="318"/>
    </location>
</feature>
<dbReference type="EMBL" id="JAPDRL010000024">
    <property type="protein sequence ID" value="KAJ9665840.1"/>
    <property type="molecule type" value="Genomic_DNA"/>
</dbReference>
<dbReference type="Proteomes" id="UP001172684">
    <property type="component" value="Unassembled WGS sequence"/>
</dbReference>
<comment type="caution">
    <text evidence="5">The sequence shown here is derived from an EMBL/GenBank/DDBJ whole genome shotgun (WGS) entry which is preliminary data.</text>
</comment>
<dbReference type="InterPro" id="IPR012677">
    <property type="entry name" value="Nucleotide-bd_a/b_plait_sf"/>
</dbReference>
<evidence type="ECO:0000256" key="3">
    <source>
        <dbReference type="SAM" id="MobiDB-lite"/>
    </source>
</evidence>
<dbReference type="CDD" id="cd12400">
    <property type="entry name" value="RRM_Nop6"/>
    <property type="match status" value="1"/>
</dbReference>
<gene>
    <name evidence="5" type="ORF">H2201_003964</name>
</gene>
<accession>A0ABQ9NTX8</accession>
<dbReference type="InterPro" id="IPR035979">
    <property type="entry name" value="RBD_domain_sf"/>
</dbReference>
<evidence type="ECO:0000256" key="1">
    <source>
        <dbReference type="ARBA" id="ARBA00022884"/>
    </source>
</evidence>
<evidence type="ECO:0000256" key="2">
    <source>
        <dbReference type="PROSITE-ProRule" id="PRU00176"/>
    </source>
</evidence>
<dbReference type="PANTHER" id="PTHR23236">
    <property type="entry name" value="EUKARYOTIC TRANSLATION INITIATION FACTOR 4B/4H"/>
    <property type="match status" value="1"/>
</dbReference>
<proteinExistence type="predicted"/>
<dbReference type="SMART" id="SM00360">
    <property type="entry name" value="RRM"/>
    <property type="match status" value="1"/>
</dbReference>
<evidence type="ECO:0000259" key="4">
    <source>
        <dbReference type="PROSITE" id="PS50102"/>
    </source>
</evidence>
<keyword evidence="6" id="KW-1185">Reference proteome</keyword>
<feature type="region of interest" description="Disordered" evidence="3">
    <location>
        <begin position="1"/>
        <end position="139"/>
    </location>
</feature>
<name>A0ABQ9NTX8_9PEZI</name>
<feature type="compositionally biased region" description="Basic and acidic residues" evidence="3">
    <location>
        <begin position="235"/>
        <end position="263"/>
    </location>
</feature>
<dbReference type="PROSITE" id="PS50102">
    <property type="entry name" value="RRM"/>
    <property type="match status" value="1"/>
</dbReference>
<feature type="compositionally biased region" description="Basic and acidic residues" evidence="3">
    <location>
        <begin position="298"/>
        <end position="308"/>
    </location>
</feature>